<organism evidence="1">
    <name type="scientific">Arundo donax</name>
    <name type="common">Giant reed</name>
    <name type="synonym">Donax arundinaceus</name>
    <dbReference type="NCBI Taxonomy" id="35708"/>
    <lineage>
        <taxon>Eukaryota</taxon>
        <taxon>Viridiplantae</taxon>
        <taxon>Streptophyta</taxon>
        <taxon>Embryophyta</taxon>
        <taxon>Tracheophyta</taxon>
        <taxon>Spermatophyta</taxon>
        <taxon>Magnoliopsida</taxon>
        <taxon>Liliopsida</taxon>
        <taxon>Poales</taxon>
        <taxon>Poaceae</taxon>
        <taxon>PACMAD clade</taxon>
        <taxon>Arundinoideae</taxon>
        <taxon>Arundineae</taxon>
        <taxon>Arundo</taxon>
    </lineage>
</organism>
<dbReference type="AlphaFoldDB" id="A0A0A9CWX3"/>
<reference evidence="1" key="2">
    <citation type="journal article" date="2015" name="Data Brief">
        <title>Shoot transcriptome of the giant reed, Arundo donax.</title>
        <authorList>
            <person name="Barrero R.A."/>
            <person name="Guerrero F.D."/>
            <person name="Moolhuijzen P."/>
            <person name="Goolsby J.A."/>
            <person name="Tidwell J."/>
            <person name="Bellgard S.E."/>
            <person name="Bellgard M.I."/>
        </authorList>
    </citation>
    <scope>NUCLEOTIDE SEQUENCE</scope>
    <source>
        <tissue evidence="1">Shoot tissue taken approximately 20 cm above the soil surface</tissue>
    </source>
</reference>
<evidence type="ECO:0000313" key="1">
    <source>
        <dbReference type="EMBL" id="JAD78933.1"/>
    </source>
</evidence>
<dbReference type="EMBL" id="GBRH01218962">
    <property type="protein sequence ID" value="JAD78933.1"/>
    <property type="molecule type" value="Transcribed_RNA"/>
</dbReference>
<name>A0A0A9CWX3_ARUDO</name>
<reference evidence="1" key="1">
    <citation type="submission" date="2014-09" db="EMBL/GenBank/DDBJ databases">
        <authorList>
            <person name="Magalhaes I.L.F."/>
            <person name="Oliveira U."/>
            <person name="Santos F.R."/>
            <person name="Vidigal T.H.D.A."/>
            <person name="Brescovit A.D."/>
            <person name="Santos A.J."/>
        </authorList>
    </citation>
    <scope>NUCLEOTIDE SEQUENCE</scope>
    <source>
        <tissue evidence="1">Shoot tissue taken approximately 20 cm above the soil surface</tissue>
    </source>
</reference>
<proteinExistence type="predicted"/>
<protein>
    <submittedName>
        <fullName evidence="1">Uncharacterized protein</fullName>
    </submittedName>
</protein>
<sequence length="60" mass="6745">MFACRSLIARCAPRRIPSLLTNPLLLPIPLLAKTKKNPSFAPQITYLPRLIYPFSCCVLC</sequence>
<accession>A0A0A9CWX3</accession>